<evidence type="ECO:0000256" key="4">
    <source>
        <dbReference type="ARBA" id="ARBA00023125"/>
    </source>
</evidence>
<dbReference type="Gene3D" id="3.30.730.10">
    <property type="entry name" value="AP2/ERF domain"/>
    <property type="match status" value="1"/>
</dbReference>
<dbReference type="Proteomes" id="UP001229421">
    <property type="component" value="Unassembled WGS sequence"/>
</dbReference>
<dbReference type="GO" id="GO:0009873">
    <property type="term" value="P:ethylene-activated signaling pathway"/>
    <property type="evidence" value="ECO:0007669"/>
    <property type="project" value="InterPro"/>
</dbReference>
<evidence type="ECO:0000313" key="9">
    <source>
        <dbReference type="EMBL" id="KAK1420262.1"/>
    </source>
</evidence>
<dbReference type="SUPFAM" id="SSF54171">
    <property type="entry name" value="DNA-binding domain"/>
    <property type="match status" value="1"/>
</dbReference>
<evidence type="ECO:0000256" key="6">
    <source>
        <dbReference type="ARBA" id="ARBA00023242"/>
    </source>
</evidence>
<comment type="subcellular location">
    <subcellularLocation>
        <location evidence="1">Nucleus</location>
    </subcellularLocation>
</comment>
<dbReference type="SMART" id="SM00380">
    <property type="entry name" value="AP2"/>
    <property type="match status" value="1"/>
</dbReference>
<dbReference type="InterPro" id="IPR044808">
    <property type="entry name" value="ERF_plant"/>
</dbReference>
<dbReference type="AlphaFoldDB" id="A0AAD8KC84"/>
<comment type="caution">
    <text evidence="9">The sequence shown here is derived from an EMBL/GenBank/DDBJ whole genome shotgun (WGS) entry which is preliminary data.</text>
</comment>
<dbReference type="GO" id="GO:0003677">
    <property type="term" value="F:DNA binding"/>
    <property type="evidence" value="ECO:0007669"/>
    <property type="project" value="UniProtKB-KW"/>
</dbReference>
<evidence type="ECO:0000256" key="5">
    <source>
        <dbReference type="ARBA" id="ARBA00023163"/>
    </source>
</evidence>
<keyword evidence="4" id="KW-0238">DNA-binding</keyword>
<evidence type="ECO:0000256" key="7">
    <source>
        <dbReference type="SAM" id="MobiDB-lite"/>
    </source>
</evidence>
<keyword evidence="3" id="KW-0805">Transcription regulation</keyword>
<dbReference type="GO" id="GO:0006952">
    <property type="term" value="P:defense response"/>
    <property type="evidence" value="ECO:0007669"/>
    <property type="project" value="UniProtKB-KW"/>
</dbReference>
<dbReference type="Pfam" id="PF00847">
    <property type="entry name" value="AP2"/>
    <property type="match status" value="1"/>
</dbReference>
<accession>A0AAD8KC84</accession>
<evidence type="ECO:0000256" key="1">
    <source>
        <dbReference type="ARBA" id="ARBA00004123"/>
    </source>
</evidence>
<evidence type="ECO:0000256" key="3">
    <source>
        <dbReference type="ARBA" id="ARBA00023015"/>
    </source>
</evidence>
<dbReference type="CDD" id="cd00018">
    <property type="entry name" value="AP2"/>
    <property type="match status" value="1"/>
</dbReference>
<reference evidence="9" key="1">
    <citation type="journal article" date="2023" name="bioRxiv">
        <title>Improved chromosome-level genome assembly for marigold (Tagetes erecta).</title>
        <authorList>
            <person name="Jiang F."/>
            <person name="Yuan L."/>
            <person name="Wang S."/>
            <person name="Wang H."/>
            <person name="Xu D."/>
            <person name="Wang A."/>
            <person name="Fan W."/>
        </authorList>
    </citation>
    <scope>NUCLEOTIDE SEQUENCE</scope>
    <source>
        <strain evidence="9">WSJ</strain>
        <tissue evidence="9">Leaf</tissue>
    </source>
</reference>
<name>A0AAD8KC84_TARER</name>
<dbReference type="PANTHER" id="PTHR31190">
    <property type="entry name" value="DNA-BINDING DOMAIN"/>
    <property type="match status" value="1"/>
</dbReference>
<feature type="domain" description="AP2/ERF" evidence="8">
    <location>
        <begin position="110"/>
        <end position="168"/>
    </location>
</feature>
<dbReference type="PRINTS" id="PR00367">
    <property type="entry name" value="ETHRSPELEMNT"/>
</dbReference>
<dbReference type="PROSITE" id="PS51032">
    <property type="entry name" value="AP2_ERF"/>
    <property type="match status" value="1"/>
</dbReference>
<proteinExistence type="predicted"/>
<keyword evidence="5" id="KW-0804">Transcription</keyword>
<gene>
    <name evidence="9" type="ORF">QVD17_21707</name>
</gene>
<keyword evidence="6" id="KW-0539">Nucleus</keyword>
<dbReference type="GO" id="GO:0005634">
    <property type="term" value="C:nucleus"/>
    <property type="evidence" value="ECO:0007669"/>
    <property type="project" value="UniProtKB-SubCell"/>
</dbReference>
<evidence type="ECO:0000313" key="10">
    <source>
        <dbReference type="Proteomes" id="UP001229421"/>
    </source>
</evidence>
<dbReference type="GO" id="GO:0003700">
    <property type="term" value="F:DNA-binding transcription factor activity"/>
    <property type="evidence" value="ECO:0007669"/>
    <property type="project" value="InterPro"/>
</dbReference>
<dbReference type="FunFam" id="3.30.730.10:FF:000001">
    <property type="entry name" value="Ethylene-responsive transcription factor 2"/>
    <property type="match status" value="1"/>
</dbReference>
<evidence type="ECO:0000256" key="2">
    <source>
        <dbReference type="ARBA" id="ARBA00022821"/>
    </source>
</evidence>
<dbReference type="InterPro" id="IPR016177">
    <property type="entry name" value="DNA-bd_dom_sf"/>
</dbReference>
<keyword evidence="2" id="KW-0611">Plant defense</keyword>
<organism evidence="9 10">
    <name type="scientific">Tagetes erecta</name>
    <name type="common">African marigold</name>
    <dbReference type="NCBI Taxonomy" id="13708"/>
    <lineage>
        <taxon>Eukaryota</taxon>
        <taxon>Viridiplantae</taxon>
        <taxon>Streptophyta</taxon>
        <taxon>Embryophyta</taxon>
        <taxon>Tracheophyta</taxon>
        <taxon>Spermatophyta</taxon>
        <taxon>Magnoliopsida</taxon>
        <taxon>eudicotyledons</taxon>
        <taxon>Gunneridae</taxon>
        <taxon>Pentapetalae</taxon>
        <taxon>asterids</taxon>
        <taxon>campanulids</taxon>
        <taxon>Asterales</taxon>
        <taxon>Asteraceae</taxon>
        <taxon>Asteroideae</taxon>
        <taxon>Heliantheae alliance</taxon>
        <taxon>Tageteae</taxon>
        <taxon>Tagetes</taxon>
    </lineage>
</organism>
<protein>
    <recommendedName>
        <fullName evidence="8">AP2/ERF domain-containing protein</fullName>
    </recommendedName>
</protein>
<keyword evidence="10" id="KW-1185">Reference proteome</keyword>
<feature type="region of interest" description="Disordered" evidence="7">
    <location>
        <begin position="182"/>
        <end position="211"/>
    </location>
</feature>
<dbReference type="PANTHER" id="PTHR31190:SF250">
    <property type="entry name" value="TRANSCRIPTION FACTOR AP2-EREBP FAMILY"/>
    <property type="match status" value="1"/>
</dbReference>
<dbReference type="EMBL" id="JAUHHV010000006">
    <property type="protein sequence ID" value="KAK1420262.1"/>
    <property type="molecule type" value="Genomic_DNA"/>
</dbReference>
<dbReference type="InterPro" id="IPR036955">
    <property type="entry name" value="AP2/ERF_dom_sf"/>
</dbReference>
<dbReference type="InterPro" id="IPR001471">
    <property type="entry name" value="AP2/ERF_dom"/>
</dbReference>
<evidence type="ECO:0000259" key="8">
    <source>
        <dbReference type="PROSITE" id="PS51032"/>
    </source>
</evidence>
<sequence>MLEHQDFNFSLLESVSSFLLDDHSDNLINRPAFDPNDFVFSPLDSNDFSFSSTEKSCINADPNNGSDDPFPYLDDFEICNLLQYCNDNELDVLQHEKPTHAHVSDISRRKYRGVRQRPWGKFTAEMRNPEMKGRRLWLGTYKTADEAAFAYDRAAFKYRGSKAMLNFPHLIDLHDQYPEKDIKKKRLTSSMSSSSLPNTSRKKQGNEVKEN</sequence>